<evidence type="ECO:0000313" key="1">
    <source>
        <dbReference type="EMBL" id="EZA47811.1"/>
    </source>
</evidence>
<evidence type="ECO:0000313" key="2">
    <source>
        <dbReference type="Proteomes" id="UP000053097"/>
    </source>
</evidence>
<organism evidence="1 2">
    <name type="scientific">Ooceraea biroi</name>
    <name type="common">Clonal raider ant</name>
    <name type="synonym">Cerapachys biroi</name>
    <dbReference type="NCBI Taxonomy" id="2015173"/>
    <lineage>
        <taxon>Eukaryota</taxon>
        <taxon>Metazoa</taxon>
        <taxon>Ecdysozoa</taxon>
        <taxon>Arthropoda</taxon>
        <taxon>Hexapoda</taxon>
        <taxon>Insecta</taxon>
        <taxon>Pterygota</taxon>
        <taxon>Neoptera</taxon>
        <taxon>Endopterygota</taxon>
        <taxon>Hymenoptera</taxon>
        <taxon>Apocrita</taxon>
        <taxon>Aculeata</taxon>
        <taxon>Formicoidea</taxon>
        <taxon>Formicidae</taxon>
        <taxon>Dorylinae</taxon>
        <taxon>Ooceraea</taxon>
    </lineage>
</organism>
<accession>A0A026VWB5</accession>
<dbReference type="OrthoDB" id="25466at2759"/>
<dbReference type="Proteomes" id="UP000053097">
    <property type="component" value="Unassembled WGS sequence"/>
</dbReference>
<gene>
    <name evidence="1" type="ORF">X777_15244</name>
</gene>
<protein>
    <submittedName>
        <fullName evidence="1">Uncharacterized protein</fullName>
    </submittedName>
</protein>
<proteinExistence type="predicted"/>
<sequence length="250" mass="29184">MKLAATKNVKATVSDLLVKVRKSRYRRYRVFCNARQEREAKKKRKRMAKLRRALTKPEDWQRHMRVLERLAAPKFPAKPKRKKLRWKILLSKKSRPIDMERLASMALPVIRQVPDVKEPFTVALSALTYKISKRTERLAIRKKQPEILPRIPGTVSPAALKAIGNVLVTIQSLLFTLPRSHGGLPIDLKDAISPLLVTIFHTNIITLRKISDKENDRTYPFPSFSKRIVILYAISYIRKFFHFNNELFKY</sequence>
<keyword evidence="2" id="KW-1185">Reference proteome</keyword>
<reference evidence="1 2" key="1">
    <citation type="journal article" date="2014" name="Curr. Biol.">
        <title>The genome of the clonal raider ant Cerapachys biroi.</title>
        <authorList>
            <person name="Oxley P.R."/>
            <person name="Ji L."/>
            <person name="Fetter-Pruneda I."/>
            <person name="McKenzie S.K."/>
            <person name="Li C."/>
            <person name="Hu H."/>
            <person name="Zhang G."/>
            <person name="Kronauer D.J."/>
        </authorList>
    </citation>
    <scope>NUCLEOTIDE SEQUENCE [LARGE SCALE GENOMIC DNA]</scope>
</reference>
<name>A0A026VWB5_OOCBI</name>
<dbReference type="EMBL" id="KK107785">
    <property type="protein sequence ID" value="EZA47811.1"/>
    <property type="molecule type" value="Genomic_DNA"/>
</dbReference>
<dbReference type="AlphaFoldDB" id="A0A026VWB5"/>